<evidence type="ECO:0000313" key="1">
    <source>
        <dbReference type="EMBL" id="KAK7489276.1"/>
    </source>
</evidence>
<comment type="caution">
    <text evidence="1">The sequence shown here is derived from an EMBL/GenBank/DDBJ whole genome shotgun (WGS) entry which is preliminary data.</text>
</comment>
<organism evidence="1 2">
    <name type="scientific">Batillaria attramentaria</name>
    <dbReference type="NCBI Taxonomy" id="370345"/>
    <lineage>
        <taxon>Eukaryota</taxon>
        <taxon>Metazoa</taxon>
        <taxon>Spiralia</taxon>
        <taxon>Lophotrochozoa</taxon>
        <taxon>Mollusca</taxon>
        <taxon>Gastropoda</taxon>
        <taxon>Caenogastropoda</taxon>
        <taxon>Sorbeoconcha</taxon>
        <taxon>Cerithioidea</taxon>
        <taxon>Batillariidae</taxon>
        <taxon>Batillaria</taxon>
    </lineage>
</organism>
<dbReference type="EMBL" id="JACVVK020000140">
    <property type="protein sequence ID" value="KAK7489276.1"/>
    <property type="molecule type" value="Genomic_DNA"/>
</dbReference>
<sequence>MMKKTTGYAPVDLDAGSTFHPTCLFWHLGGRSLFVWLRAINLLIGNHPALQNNPQACVFSEQVLSSNPLSWRISQVIRKNWLVKVGSK</sequence>
<dbReference type="Proteomes" id="UP001519460">
    <property type="component" value="Unassembled WGS sequence"/>
</dbReference>
<gene>
    <name evidence="1" type="ORF">BaRGS_00019528</name>
</gene>
<dbReference type="AlphaFoldDB" id="A0ABD0KQQ5"/>
<proteinExistence type="predicted"/>
<name>A0ABD0KQQ5_9CAEN</name>
<accession>A0ABD0KQQ5</accession>
<evidence type="ECO:0000313" key="2">
    <source>
        <dbReference type="Proteomes" id="UP001519460"/>
    </source>
</evidence>
<reference evidence="1 2" key="1">
    <citation type="journal article" date="2023" name="Sci. Data">
        <title>Genome assembly of the Korean intertidal mud-creeper Batillaria attramentaria.</title>
        <authorList>
            <person name="Patra A.K."/>
            <person name="Ho P.T."/>
            <person name="Jun S."/>
            <person name="Lee S.J."/>
            <person name="Kim Y."/>
            <person name="Won Y.J."/>
        </authorList>
    </citation>
    <scope>NUCLEOTIDE SEQUENCE [LARGE SCALE GENOMIC DNA]</scope>
    <source>
        <strain evidence="1">Wonlab-2016</strain>
    </source>
</reference>
<keyword evidence="2" id="KW-1185">Reference proteome</keyword>
<protein>
    <submittedName>
        <fullName evidence="1">Uncharacterized protein</fullName>
    </submittedName>
</protein>
<feature type="non-terminal residue" evidence="1">
    <location>
        <position position="88"/>
    </location>
</feature>